<evidence type="ECO:0000313" key="1">
    <source>
        <dbReference type="EMBL" id="GHD28036.1"/>
    </source>
</evidence>
<sequence length="469" mass="52580">MNMSRTITSLPDFHLRGMGYHARLLLLLVLWVYAGSSNASSAYGRWFVLETANSDRAPVQLGAAPPGAGVASHPGSEVEGDELIAASGEAEVSDAASLSQLEQQLDDARVQGGAYSQALAEPLGDLARYYRSQGDFAAALSLYGQALHNLRVNEGLYSEGQVPLVREMLSLYRDAGEYESLDDRYDYFFRLYGSGQPPYDDLRLRAVTEYLRWQREAYLRGLRSSDRDLLTLFERNSRLLRRNDDAPPLPPEWEQALVLSQIQNLYVLAQAVEPLVVYGNASNVFSNSRRLPGAGPDEQQQDFTRTRLENIDRTVLARGRRLMEDLLAKTPPDRVKQRALLLRELGDWYQWHESSERAMDYYQQSIALLQGAQRSDLVEQWWGQPVELPDSNVFVVPGQSSGDSLQVGMTVSASGRVTVDSLAFNGAPTDNIGSRLRRELDSTRFRPAFVNGEPVAARIARRDYRVQQR</sequence>
<name>A0A919CIS8_9GAMM</name>
<reference evidence="1" key="2">
    <citation type="submission" date="2020-09" db="EMBL/GenBank/DDBJ databases">
        <authorList>
            <person name="Sun Q."/>
            <person name="Kim S."/>
        </authorList>
    </citation>
    <scope>NUCLEOTIDE SEQUENCE</scope>
    <source>
        <strain evidence="1">KCTC 23430</strain>
    </source>
</reference>
<proteinExistence type="predicted"/>
<organism evidence="1 2">
    <name type="scientific">Parahalioglobus pacificus</name>
    <dbReference type="NCBI Taxonomy" id="930806"/>
    <lineage>
        <taxon>Bacteria</taxon>
        <taxon>Pseudomonadati</taxon>
        <taxon>Pseudomonadota</taxon>
        <taxon>Gammaproteobacteria</taxon>
        <taxon>Cellvibrionales</taxon>
        <taxon>Halieaceae</taxon>
        <taxon>Parahalioglobus</taxon>
    </lineage>
</organism>
<dbReference type="EMBL" id="BMYM01000001">
    <property type="protein sequence ID" value="GHD28036.1"/>
    <property type="molecule type" value="Genomic_DNA"/>
</dbReference>
<comment type="caution">
    <text evidence="1">The sequence shown here is derived from an EMBL/GenBank/DDBJ whole genome shotgun (WGS) entry which is preliminary data.</text>
</comment>
<protein>
    <recommendedName>
        <fullName evidence="3">Tetratricopeptide repeat protein</fullName>
    </recommendedName>
</protein>
<gene>
    <name evidence="1" type="ORF">GCM10007053_07010</name>
</gene>
<dbReference type="AlphaFoldDB" id="A0A919CIS8"/>
<evidence type="ECO:0008006" key="3">
    <source>
        <dbReference type="Google" id="ProtNLM"/>
    </source>
</evidence>
<accession>A0A919CIS8</accession>
<dbReference type="Proteomes" id="UP000644693">
    <property type="component" value="Unassembled WGS sequence"/>
</dbReference>
<evidence type="ECO:0000313" key="2">
    <source>
        <dbReference type="Proteomes" id="UP000644693"/>
    </source>
</evidence>
<reference evidence="1" key="1">
    <citation type="journal article" date="2014" name="Int. J. Syst. Evol. Microbiol.">
        <title>Complete genome sequence of Corynebacterium casei LMG S-19264T (=DSM 44701T), isolated from a smear-ripened cheese.</title>
        <authorList>
            <consortium name="US DOE Joint Genome Institute (JGI-PGF)"/>
            <person name="Walter F."/>
            <person name="Albersmeier A."/>
            <person name="Kalinowski J."/>
            <person name="Ruckert C."/>
        </authorList>
    </citation>
    <scope>NUCLEOTIDE SEQUENCE</scope>
    <source>
        <strain evidence="1">KCTC 23430</strain>
    </source>
</reference>
<keyword evidence="2" id="KW-1185">Reference proteome</keyword>